<evidence type="ECO:0000313" key="3">
    <source>
        <dbReference type="EMBL" id="WXU00850.1"/>
    </source>
</evidence>
<keyword evidence="1" id="KW-1133">Transmembrane helix</keyword>
<reference evidence="3" key="1">
    <citation type="submission" date="2023-10" db="EMBL/GenBank/DDBJ databases">
        <title>The first scallop-associated chemosynthetic bacterial symbiont.</title>
        <authorList>
            <person name="Lin Y.-T."/>
            <person name="Sun J."/>
            <person name="Ip J.C.-H."/>
            <person name="He X."/>
            <person name="Gao Z.-M."/>
            <person name="Perez M."/>
            <person name="Xu T."/>
            <person name="Qian P.-Y."/>
            <person name="Qiu J.-W."/>
        </authorList>
    </citation>
    <scope>NUCLEOTIDE SEQUENCE</scope>
    <source>
        <strain evidence="3">Gill1</strain>
    </source>
</reference>
<feature type="transmembrane region" description="Helical" evidence="1">
    <location>
        <begin position="101"/>
        <end position="122"/>
    </location>
</feature>
<evidence type="ECO:0000256" key="1">
    <source>
        <dbReference type="SAM" id="Phobius"/>
    </source>
</evidence>
<keyword evidence="1" id="KW-0472">Membrane</keyword>
<organism evidence="3">
    <name type="scientific">Catillopecten margaritatus gill symbiont</name>
    <dbReference type="NCBI Taxonomy" id="3083288"/>
    <lineage>
        <taxon>Bacteria</taxon>
        <taxon>Pseudomonadati</taxon>
        <taxon>Pseudomonadota</taxon>
        <taxon>Gammaproteobacteria</taxon>
        <taxon>sulfur-oxidizing symbionts</taxon>
    </lineage>
</organism>
<feature type="transmembrane region" description="Helical" evidence="1">
    <location>
        <begin position="134"/>
        <end position="158"/>
    </location>
</feature>
<name>A0AAU6PIK2_9GAMM</name>
<feature type="transmembrane region" description="Helical" evidence="1">
    <location>
        <begin position="221"/>
        <end position="241"/>
    </location>
</feature>
<accession>A0AAU6PIK2</accession>
<dbReference type="PANTHER" id="PTHR38034:SF1">
    <property type="entry name" value="INNER MEMBRANE PROTEIN YPJD"/>
    <property type="match status" value="1"/>
</dbReference>
<gene>
    <name evidence="3" type="primary">ypjD</name>
    <name evidence="3" type="ORF">Ctma_1584</name>
</gene>
<evidence type="ECO:0000259" key="2">
    <source>
        <dbReference type="Pfam" id="PF01578"/>
    </source>
</evidence>
<keyword evidence="1" id="KW-0812">Transmembrane</keyword>
<dbReference type="InterPro" id="IPR002541">
    <property type="entry name" value="Cyt_c_assembly"/>
</dbReference>
<feature type="transmembrane region" description="Helical" evidence="1">
    <location>
        <begin position="48"/>
        <end position="67"/>
    </location>
</feature>
<protein>
    <submittedName>
        <fullName evidence="3">Inner membrane protein YpjD</fullName>
    </submittedName>
</protein>
<feature type="transmembrane region" description="Helical" evidence="1">
    <location>
        <begin position="12"/>
        <end position="36"/>
    </location>
</feature>
<dbReference type="Pfam" id="PF01578">
    <property type="entry name" value="Cytochrom_C_asm"/>
    <property type="match status" value="1"/>
</dbReference>
<dbReference type="GO" id="GO:0017004">
    <property type="term" value="P:cytochrome complex assembly"/>
    <property type="evidence" value="ECO:0007669"/>
    <property type="project" value="InterPro"/>
</dbReference>
<feature type="domain" description="Cytochrome c assembly protein" evidence="2">
    <location>
        <begin position="77"/>
        <end position="273"/>
    </location>
</feature>
<sequence>MYYSRLYEFNQLIMILSYSAVAAYLLAALLLMRFFTKNDTQHRHQKSIFLLINFAIIAHALTFTSFWSVNGGVYFGLANSASFAAWVVAILLFLSSISKPVHALGILVYPLVAFSLVFSVLFPDTTTKTISLSIASHVFLSITAYALLALAVCQSILLKIQERHLHAKNINSFTNKLPPLQTMEALLFQSLRIGFYLLTLSLLTGFVFIDDIFAQHLIHKTVLSLIAWIIFAVLVLGRKIFGWRGKQAITTTQIGFGILLVAYYGSKFVLERLLN</sequence>
<feature type="transmembrane region" description="Helical" evidence="1">
    <location>
        <begin position="193"/>
        <end position="209"/>
    </location>
</feature>
<dbReference type="InterPro" id="IPR052372">
    <property type="entry name" value="YpjD/HemX"/>
</dbReference>
<proteinExistence type="predicted"/>
<dbReference type="EMBL" id="CP138327">
    <property type="protein sequence ID" value="WXU00850.1"/>
    <property type="molecule type" value="Genomic_DNA"/>
</dbReference>
<dbReference type="PANTHER" id="PTHR38034">
    <property type="entry name" value="INNER MEMBRANE PROTEIN YPJD"/>
    <property type="match status" value="1"/>
</dbReference>
<dbReference type="GO" id="GO:0020037">
    <property type="term" value="F:heme binding"/>
    <property type="evidence" value="ECO:0007669"/>
    <property type="project" value="InterPro"/>
</dbReference>
<feature type="transmembrane region" description="Helical" evidence="1">
    <location>
        <begin position="73"/>
        <end position="94"/>
    </location>
</feature>
<dbReference type="AlphaFoldDB" id="A0AAU6PIK2"/>